<dbReference type="InterPro" id="IPR002881">
    <property type="entry name" value="DUF58"/>
</dbReference>
<dbReference type="Proteomes" id="UP000593758">
    <property type="component" value="Chromosome"/>
</dbReference>
<sequence length="444" mass="47851">MSERPGARPAQPGLATGTAALTCAAAGALALVLGLLVGRPEVAAIGVPFLLTFAWGWFTGPTAPGRVTIERATGLLEAGTVAGTIMLAPPPGAETVRVRVSSPGHRSNEALLAADSPRQVPVEVTTARTGINHLFRTDHVLSGFDSITHTHVHQCGPIPVVVYPASRELAGLPLPPRLQGLTGPHTSRRGGDGDDVRDVHPFVPGDRLRRIDWRVTARRSYDPRTGRLDSLYTRRTFATADATVILVVDSRDAVGPDVSTWGGGRVAAVDEAISLDVAREAATAVARAVVAAGDRVGLDDLGLRRRPVPPAGGRRHLDRITSRLARIAPESFPSTRVRAPQVPAGALVVLFSTFLDDEAARVAQQWRAQGHRLIAVDTLPSLRTGTLDANALAAFRLVRLERTLRLERLRRADVEVVHWTHERGTAHEVAATWRLLVRPRRWRR</sequence>
<evidence type="ECO:0000256" key="1">
    <source>
        <dbReference type="SAM" id="MobiDB-lite"/>
    </source>
</evidence>
<dbReference type="KEGG" id="halt:IM660_05865"/>
<evidence type="ECO:0000256" key="2">
    <source>
        <dbReference type="SAM" id="Phobius"/>
    </source>
</evidence>
<dbReference type="PANTHER" id="PTHR33608">
    <property type="entry name" value="BLL2464 PROTEIN"/>
    <property type="match status" value="1"/>
</dbReference>
<evidence type="ECO:0000259" key="3">
    <source>
        <dbReference type="Pfam" id="PF01882"/>
    </source>
</evidence>
<feature type="transmembrane region" description="Helical" evidence="2">
    <location>
        <begin position="12"/>
        <end position="36"/>
    </location>
</feature>
<feature type="region of interest" description="Disordered" evidence="1">
    <location>
        <begin position="174"/>
        <end position="198"/>
    </location>
</feature>
<keyword evidence="5" id="KW-1185">Reference proteome</keyword>
<proteinExistence type="predicted"/>
<keyword evidence="2" id="KW-0472">Membrane</keyword>
<feature type="transmembrane region" description="Helical" evidence="2">
    <location>
        <begin position="42"/>
        <end position="58"/>
    </location>
</feature>
<dbReference type="RefSeq" id="WP_193498445.1">
    <property type="nucleotide sequence ID" value="NZ_CP063169.1"/>
</dbReference>
<reference evidence="4 5" key="1">
    <citation type="submission" date="2020-10" db="EMBL/GenBank/DDBJ databases">
        <title>Haloactinobacterium sp. RN3S43, a bacterium isolated from saline soil.</title>
        <authorList>
            <person name="Sun J.-Q."/>
        </authorList>
    </citation>
    <scope>NUCLEOTIDE SEQUENCE [LARGE SCALE GENOMIC DNA]</scope>
    <source>
        <strain evidence="4 5">RN3S43</strain>
    </source>
</reference>
<organism evidence="4 5">
    <name type="scientific">Ruania alkalisoli</name>
    <dbReference type="NCBI Taxonomy" id="2779775"/>
    <lineage>
        <taxon>Bacteria</taxon>
        <taxon>Bacillati</taxon>
        <taxon>Actinomycetota</taxon>
        <taxon>Actinomycetes</taxon>
        <taxon>Micrococcales</taxon>
        <taxon>Ruaniaceae</taxon>
        <taxon>Ruania</taxon>
    </lineage>
</organism>
<dbReference type="AlphaFoldDB" id="A0A7M1SWD3"/>
<name>A0A7M1SWD3_9MICO</name>
<keyword evidence="2" id="KW-1133">Transmembrane helix</keyword>
<keyword evidence="2" id="KW-0812">Transmembrane</keyword>
<dbReference type="Pfam" id="PF01882">
    <property type="entry name" value="DUF58"/>
    <property type="match status" value="1"/>
</dbReference>
<dbReference type="EMBL" id="CP063169">
    <property type="protein sequence ID" value="QOR71791.1"/>
    <property type="molecule type" value="Genomic_DNA"/>
</dbReference>
<gene>
    <name evidence="4" type="ORF">IM660_05865</name>
</gene>
<accession>A0A7M1SWD3</accession>
<feature type="domain" description="DUF58" evidence="3">
    <location>
        <begin position="199"/>
        <end position="377"/>
    </location>
</feature>
<evidence type="ECO:0000313" key="5">
    <source>
        <dbReference type="Proteomes" id="UP000593758"/>
    </source>
</evidence>
<feature type="compositionally biased region" description="Basic and acidic residues" evidence="1">
    <location>
        <begin position="189"/>
        <end position="198"/>
    </location>
</feature>
<protein>
    <submittedName>
        <fullName evidence="4">DUF58 domain-containing protein</fullName>
    </submittedName>
</protein>
<dbReference type="PANTHER" id="PTHR33608:SF14">
    <property type="entry name" value="POSSIBLE CONSERVED SECRETED PROTEIN"/>
    <property type="match status" value="1"/>
</dbReference>
<evidence type="ECO:0000313" key="4">
    <source>
        <dbReference type="EMBL" id="QOR71791.1"/>
    </source>
</evidence>